<evidence type="ECO:0000313" key="1">
    <source>
        <dbReference type="EMBL" id="KAK9887256.1"/>
    </source>
</evidence>
<proteinExistence type="predicted"/>
<sequence>MYIHNMKCTECSVEGDKYTIFKRDSCDIRQCKECGGFTASEEQCLALSERKVILFCSKFREETGTIVGLMQKNPKMKQETEELREI</sequence>
<keyword evidence="2" id="KW-1185">Reference proteome</keyword>
<dbReference type="Proteomes" id="UP001431783">
    <property type="component" value="Unassembled WGS sequence"/>
</dbReference>
<evidence type="ECO:0000313" key="2">
    <source>
        <dbReference type="Proteomes" id="UP001431783"/>
    </source>
</evidence>
<reference evidence="1 2" key="1">
    <citation type="submission" date="2023-03" db="EMBL/GenBank/DDBJ databases">
        <title>Genome insight into feeding habits of ladybird beetles.</title>
        <authorList>
            <person name="Li H.-S."/>
            <person name="Huang Y.-H."/>
            <person name="Pang H."/>
        </authorList>
    </citation>
    <scope>NUCLEOTIDE SEQUENCE [LARGE SCALE GENOMIC DNA]</scope>
    <source>
        <strain evidence="1">SYSU_2023b</strain>
        <tissue evidence="1">Whole body</tissue>
    </source>
</reference>
<dbReference type="EMBL" id="JARQZJ010000106">
    <property type="protein sequence ID" value="KAK9887256.1"/>
    <property type="molecule type" value="Genomic_DNA"/>
</dbReference>
<name>A0AAW1V2L8_9CUCU</name>
<accession>A0AAW1V2L8</accession>
<gene>
    <name evidence="1" type="ORF">WA026_021107</name>
</gene>
<dbReference type="AlphaFoldDB" id="A0AAW1V2L8"/>
<organism evidence="1 2">
    <name type="scientific">Henosepilachna vigintioctopunctata</name>
    <dbReference type="NCBI Taxonomy" id="420089"/>
    <lineage>
        <taxon>Eukaryota</taxon>
        <taxon>Metazoa</taxon>
        <taxon>Ecdysozoa</taxon>
        <taxon>Arthropoda</taxon>
        <taxon>Hexapoda</taxon>
        <taxon>Insecta</taxon>
        <taxon>Pterygota</taxon>
        <taxon>Neoptera</taxon>
        <taxon>Endopterygota</taxon>
        <taxon>Coleoptera</taxon>
        <taxon>Polyphaga</taxon>
        <taxon>Cucujiformia</taxon>
        <taxon>Coccinelloidea</taxon>
        <taxon>Coccinellidae</taxon>
        <taxon>Epilachninae</taxon>
        <taxon>Epilachnini</taxon>
        <taxon>Henosepilachna</taxon>
    </lineage>
</organism>
<comment type="caution">
    <text evidence="1">The sequence shown here is derived from an EMBL/GenBank/DDBJ whole genome shotgun (WGS) entry which is preliminary data.</text>
</comment>
<protein>
    <submittedName>
        <fullName evidence="1">Uncharacterized protein</fullName>
    </submittedName>
</protein>